<keyword evidence="3" id="KW-0812">Transmembrane</keyword>
<feature type="transmembrane region" description="Helical" evidence="3">
    <location>
        <begin position="20"/>
        <end position="40"/>
    </location>
</feature>
<name>A0AAV0E273_9ASTE</name>
<evidence type="ECO:0000313" key="5">
    <source>
        <dbReference type="Proteomes" id="UP001152523"/>
    </source>
</evidence>
<reference evidence="4" key="1">
    <citation type="submission" date="2022-07" db="EMBL/GenBank/DDBJ databases">
        <authorList>
            <person name="Macas J."/>
            <person name="Novak P."/>
            <person name="Neumann P."/>
        </authorList>
    </citation>
    <scope>NUCLEOTIDE SEQUENCE</scope>
</reference>
<accession>A0AAV0E273</accession>
<keyword evidence="5" id="KW-1185">Reference proteome</keyword>
<dbReference type="GO" id="GO:0009506">
    <property type="term" value="C:plasmodesma"/>
    <property type="evidence" value="ECO:0007669"/>
    <property type="project" value="TreeGrafter"/>
</dbReference>
<comment type="caution">
    <text evidence="4">The sequence shown here is derived from an EMBL/GenBank/DDBJ whole genome shotgun (WGS) entry which is preliminary data.</text>
</comment>
<dbReference type="EMBL" id="CAMAPF010000204">
    <property type="protein sequence ID" value="CAH9113125.1"/>
    <property type="molecule type" value="Genomic_DNA"/>
</dbReference>
<dbReference type="Proteomes" id="UP001152523">
    <property type="component" value="Unassembled WGS sequence"/>
</dbReference>
<organism evidence="4 5">
    <name type="scientific">Cuscuta epithymum</name>
    <dbReference type="NCBI Taxonomy" id="186058"/>
    <lineage>
        <taxon>Eukaryota</taxon>
        <taxon>Viridiplantae</taxon>
        <taxon>Streptophyta</taxon>
        <taxon>Embryophyta</taxon>
        <taxon>Tracheophyta</taxon>
        <taxon>Spermatophyta</taxon>
        <taxon>Magnoliopsida</taxon>
        <taxon>eudicotyledons</taxon>
        <taxon>Gunneridae</taxon>
        <taxon>Pentapetalae</taxon>
        <taxon>asterids</taxon>
        <taxon>lamiids</taxon>
        <taxon>Solanales</taxon>
        <taxon>Convolvulaceae</taxon>
        <taxon>Cuscuteae</taxon>
        <taxon>Cuscuta</taxon>
        <taxon>Cuscuta subgen. Cuscuta</taxon>
    </lineage>
</organism>
<keyword evidence="2 3" id="KW-0472">Membrane</keyword>
<evidence type="ECO:0000256" key="2">
    <source>
        <dbReference type="ARBA" id="ARBA00023136"/>
    </source>
</evidence>
<dbReference type="InterPro" id="IPR044839">
    <property type="entry name" value="NDR1-like"/>
</dbReference>
<dbReference type="GO" id="GO:0098542">
    <property type="term" value="P:defense response to other organism"/>
    <property type="evidence" value="ECO:0007669"/>
    <property type="project" value="InterPro"/>
</dbReference>
<proteinExistence type="predicted"/>
<dbReference type="PANTHER" id="PTHR31415">
    <property type="entry name" value="OS05G0367900 PROTEIN"/>
    <property type="match status" value="1"/>
</dbReference>
<dbReference type="PANTHER" id="PTHR31415:SF166">
    <property type="entry name" value="LATE EMBRYOGENESIS ABUNDANT (LEA) HYDROXYPROLINE-RICH GLYCOPROTEIN FAMILY"/>
    <property type="match status" value="1"/>
</dbReference>
<evidence type="ECO:0000256" key="3">
    <source>
        <dbReference type="SAM" id="Phobius"/>
    </source>
</evidence>
<dbReference type="GO" id="GO:0005886">
    <property type="term" value="C:plasma membrane"/>
    <property type="evidence" value="ECO:0007669"/>
    <property type="project" value="TreeGrafter"/>
</dbReference>
<dbReference type="AlphaFoldDB" id="A0AAV0E273"/>
<evidence type="ECO:0008006" key="6">
    <source>
        <dbReference type="Google" id="ProtNLM"/>
    </source>
</evidence>
<evidence type="ECO:0000256" key="1">
    <source>
        <dbReference type="ARBA" id="ARBA00004370"/>
    </source>
</evidence>
<evidence type="ECO:0000313" key="4">
    <source>
        <dbReference type="EMBL" id="CAH9113125.1"/>
    </source>
</evidence>
<gene>
    <name evidence="4" type="ORF">CEPIT_LOCUS20170</name>
</gene>
<comment type="subcellular location">
    <subcellularLocation>
        <location evidence="1">Membrane</location>
    </subcellularLocation>
</comment>
<protein>
    <recommendedName>
        <fullName evidence="6">Late embryogenesis abundant protein LEA-2 subgroup domain-containing protein</fullName>
    </recommendedName>
</protein>
<keyword evidence="3" id="KW-1133">Transmembrane helix</keyword>
<sequence>MAPPQRRNENINDKRDSLCITFLVAIVCAGFVTYTVASLLKVRKYTGDYPIFTLQKAAVHNLNLTAITGADSSFLLDTSINITLLYQNPNGHVAISYDRLAVNTLYLGELVTVPIILPPSVQPPKNANSLSAFLNGHSAPVGGAGLEKMPLIPINITVEGWVTWDSSYLSKEGKLHVICPCYLRSGYAGDYNLRQSCTVDLDQHALKTT</sequence>